<evidence type="ECO:0000256" key="4">
    <source>
        <dbReference type="SAM" id="MobiDB-lite"/>
    </source>
</evidence>
<reference evidence="6" key="1">
    <citation type="submission" date="2016-03" db="EMBL/GenBank/DDBJ databases">
        <authorList>
            <person name="Devillers Hugo."/>
        </authorList>
    </citation>
    <scope>NUCLEOTIDE SEQUENCE [LARGE SCALE GENOMIC DNA]</scope>
</reference>
<protein>
    <submittedName>
        <fullName evidence="5">LANO_0F01860g1_1</fullName>
    </submittedName>
</protein>
<keyword evidence="3" id="KW-0449">Lipoprotein</keyword>
<keyword evidence="6" id="KW-1185">Reference proteome</keyword>
<dbReference type="Pfam" id="PF15811">
    <property type="entry name" value="SVIP"/>
    <property type="match status" value="1"/>
</dbReference>
<feature type="region of interest" description="Disordered" evidence="4">
    <location>
        <begin position="1"/>
        <end position="64"/>
    </location>
</feature>
<name>A0A1G4K6J4_9SACH</name>
<dbReference type="InterPro" id="IPR031632">
    <property type="entry name" value="SVIP"/>
</dbReference>
<gene>
    <name evidence="5" type="ORF">LANO_0F01860G</name>
</gene>
<evidence type="ECO:0000256" key="3">
    <source>
        <dbReference type="ARBA" id="ARBA00023288"/>
    </source>
</evidence>
<evidence type="ECO:0000313" key="6">
    <source>
        <dbReference type="Proteomes" id="UP000189911"/>
    </source>
</evidence>
<feature type="compositionally biased region" description="Basic and acidic residues" evidence="4">
    <location>
        <begin position="1"/>
        <end position="12"/>
    </location>
</feature>
<feature type="compositionally biased region" description="Basic and acidic residues" evidence="4">
    <location>
        <begin position="97"/>
        <end position="109"/>
    </location>
</feature>
<dbReference type="Proteomes" id="UP000189911">
    <property type="component" value="Chromosome F"/>
</dbReference>
<proteinExistence type="predicted"/>
<dbReference type="EMBL" id="LT598452">
    <property type="protein sequence ID" value="SCU99445.1"/>
    <property type="molecule type" value="Genomic_DNA"/>
</dbReference>
<dbReference type="AlphaFoldDB" id="A0A1G4K6J4"/>
<organism evidence="5 6">
    <name type="scientific">Lachancea nothofagi CBS 11611</name>
    <dbReference type="NCBI Taxonomy" id="1266666"/>
    <lineage>
        <taxon>Eukaryota</taxon>
        <taxon>Fungi</taxon>
        <taxon>Dikarya</taxon>
        <taxon>Ascomycota</taxon>
        <taxon>Saccharomycotina</taxon>
        <taxon>Saccharomycetes</taxon>
        <taxon>Saccharomycetales</taxon>
        <taxon>Saccharomycetaceae</taxon>
        <taxon>Lachancea</taxon>
    </lineage>
</organism>
<evidence type="ECO:0000313" key="5">
    <source>
        <dbReference type="EMBL" id="SCU99445.1"/>
    </source>
</evidence>
<keyword evidence="2" id="KW-0564">Palmitate</keyword>
<sequence length="117" mass="12680">MGLCASKEDRSGASKVGPVTRRTENTQDTHKHPEVPSKTKTNAGKTVGSPGESEKEASARRAAGLAAAERLEKLQNHSGKGELSKKLAEERSKTLKTHLKETAESRQLEKNQALVYD</sequence>
<keyword evidence="1" id="KW-0519">Myristate</keyword>
<feature type="region of interest" description="Disordered" evidence="4">
    <location>
        <begin position="97"/>
        <end position="117"/>
    </location>
</feature>
<feature type="compositionally biased region" description="Basic and acidic residues" evidence="4">
    <location>
        <begin position="21"/>
        <end position="37"/>
    </location>
</feature>
<evidence type="ECO:0000256" key="1">
    <source>
        <dbReference type="ARBA" id="ARBA00022707"/>
    </source>
</evidence>
<dbReference type="OrthoDB" id="4036141at2759"/>
<accession>A0A1G4K6J4</accession>
<evidence type="ECO:0000256" key="2">
    <source>
        <dbReference type="ARBA" id="ARBA00023139"/>
    </source>
</evidence>